<keyword evidence="3" id="KW-1185">Reference proteome</keyword>
<reference evidence="2 3" key="1">
    <citation type="submission" date="2006-02" db="EMBL/GenBank/DDBJ databases">
        <authorList>
            <person name="Pinhassi J."/>
            <person name="Pedros-Alio C."/>
            <person name="Ferriera S."/>
            <person name="Johnson J."/>
            <person name="Kravitz S."/>
            <person name="Halpern A."/>
            <person name="Remington K."/>
            <person name="Beeson K."/>
            <person name="Tran B."/>
            <person name="Rogers Y.-H."/>
            <person name="Friedman R."/>
            <person name="Venter J.C."/>
        </authorList>
    </citation>
    <scope>NUCLEOTIDE SEQUENCE [LARGE SCALE GENOMIC DNA]</scope>
    <source>
        <strain evidence="2 3">MED297</strain>
    </source>
</reference>
<dbReference type="Proteomes" id="UP000005953">
    <property type="component" value="Unassembled WGS sequence"/>
</dbReference>
<sequence>MSIDWQDRYDRVIHQSGFFVRHRSTRFIHAFFFRGSLTRALFRWLTFEQFVRRGRKLAVPDASQSPSHQQEWLTLWEQTEESGLPIPSVLWLWTLVSAFFGMAAMLGLLSMSHVAGVNIWAALLLFAALPLLMVGVSLVGMFLPMRGLSGHPVMSLLVNKLGLHPFRSRFVLLIPWLQWQLQRGGLAFMVSALLTFFVFATFQDVRFVWSSTFIEQNDTMQQMLAVLAWPWHGWLDAPDAATVAQARFRAGFSLGGTGDQDGLWPFVVMAMLVYGLLPRLMLSVVCRFRLRQRLSREISRSSLPEQFFTIQQHAISRAALSDTPDDDVLAIVIRDPQTQCLVGWRMPANEPDLVWNLGLKSWQDDEQWLTSFDGFSSKPVVLVTELWQTPMGELSDCISILQRRGIAVVLMLTRRERPSDRADAQERSWRYFAQKNQIEVVGEASL</sequence>
<feature type="transmembrane region" description="Helical" evidence="1">
    <location>
        <begin position="90"/>
        <end position="109"/>
    </location>
</feature>
<feature type="transmembrane region" description="Helical" evidence="1">
    <location>
        <begin position="263"/>
        <end position="286"/>
    </location>
</feature>
<name>A4BI58_9GAMM</name>
<proteinExistence type="predicted"/>
<evidence type="ECO:0008006" key="4">
    <source>
        <dbReference type="Google" id="ProtNLM"/>
    </source>
</evidence>
<comment type="caution">
    <text evidence="2">The sequence shown here is derived from an EMBL/GenBank/DDBJ whole genome shotgun (WGS) entry which is preliminary data.</text>
</comment>
<dbReference type="EMBL" id="AAOE01000024">
    <property type="protein sequence ID" value="EAR08201.1"/>
    <property type="molecule type" value="Genomic_DNA"/>
</dbReference>
<dbReference type="HOGENOM" id="CLU_613754_0_0_6"/>
<feature type="transmembrane region" description="Helical" evidence="1">
    <location>
        <begin position="186"/>
        <end position="203"/>
    </location>
</feature>
<dbReference type="InterPro" id="IPR021296">
    <property type="entry name" value="DUF2868"/>
</dbReference>
<accession>A4BI58</accession>
<evidence type="ECO:0000313" key="3">
    <source>
        <dbReference type="Proteomes" id="UP000005953"/>
    </source>
</evidence>
<evidence type="ECO:0000256" key="1">
    <source>
        <dbReference type="SAM" id="Phobius"/>
    </source>
</evidence>
<keyword evidence="1" id="KW-0812">Transmembrane</keyword>
<dbReference type="STRING" id="314283.MED297_14720"/>
<keyword evidence="1" id="KW-1133">Transmembrane helix</keyword>
<gene>
    <name evidence="2" type="ORF">MED297_14720</name>
</gene>
<dbReference type="AlphaFoldDB" id="A4BI58"/>
<dbReference type="Pfam" id="PF11067">
    <property type="entry name" value="DUF2868"/>
    <property type="match status" value="1"/>
</dbReference>
<protein>
    <recommendedName>
        <fullName evidence="4">DUF2868 domain-containing protein</fullName>
    </recommendedName>
</protein>
<organism evidence="2 3">
    <name type="scientific">Reinekea blandensis MED297</name>
    <dbReference type="NCBI Taxonomy" id="314283"/>
    <lineage>
        <taxon>Bacteria</taxon>
        <taxon>Pseudomonadati</taxon>
        <taxon>Pseudomonadota</taxon>
        <taxon>Gammaproteobacteria</taxon>
        <taxon>Oceanospirillales</taxon>
        <taxon>Saccharospirillaceae</taxon>
        <taxon>Reinekea</taxon>
    </lineage>
</organism>
<feature type="transmembrane region" description="Helical" evidence="1">
    <location>
        <begin position="121"/>
        <end position="143"/>
    </location>
</feature>
<keyword evidence="1" id="KW-0472">Membrane</keyword>
<evidence type="ECO:0000313" key="2">
    <source>
        <dbReference type="EMBL" id="EAR08201.1"/>
    </source>
</evidence>